<name>A0A4Q7E0M1_9GAMM</name>
<dbReference type="RefSeq" id="WP_130246217.1">
    <property type="nucleotide sequence ID" value="NZ_PPUZ01000073.1"/>
</dbReference>
<dbReference type="Proteomes" id="UP000292345">
    <property type="component" value="Unassembled WGS sequence"/>
</dbReference>
<dbReference type="InterPro" id="IPR037682">
    <property type="entry name" value="TonB_C"/>
</dbReference>
<comment type="subcellular location">
    <subcellularLocation>
        <location evidence="1">Membrane</location>
        <topology evidence="1">Single-pass membrane protein</topology>
    </subcellularLocation>
</comment>
<dbReference type="EMBL" id="PPUZ01000073">
    <property type="protein sequence ID" value="RZM74000.1"/>
    <property type="molecule type" value="Genomic_DNA"/>
</dbReference>
<dbReference type="Pfam" id="PF03544">
    <property type="entry name" value="TonB_C"/>
    <property type="match status" value="1"/>
</dbReference>
<keyword evidence="4" id="KW-0472">Membrane</keyword>
<organism evidence="6 7">
    <name type="scientific">Pseudoalteromonas rubra</name>
    <dbReference type="NCBI Taxonomy" id="43658"/>
    <lineage>
        <taxon>Bacteria</taxon>
        <taxon>Pseudomonadati</taxon>
        <taxon>Pseudomonadota</taxon>
        <taxon>Gammaproteobacteria</taxon>
        <taxon>Alteromonadales</taxon>
        <taxon>Pseudoalteromonadaceae</taxon>
        <taxon>Pseudoalteromonas</taxon>
    </lineage>
</organism>
<accession>A0A4Q7E0M1</accession>
<dbReference type="PROSITE" id="PS52015">
    <property type="entry name" value="TONB_CTD"/>
    <property type="match status" value="1"/>
</dbReference>
<evidence type="ECO:0000313" key="7">
    <source>
        <dbReference type="Proteomes" id="UP000292345"/>
    </source>
</evidence>
<comment type="caution">
    <text evidence="6">The sequence shown here is derived from an EMBL/GenBank/DDBJ whole genome shotgun (WGS) entry which is preliminary data.</text>
</comment>
<dbReference type="AlphaFoldDB" id="A0A4Q7E0M1"/>
<evidence type="ECO:0000256" key="2">
    <source>
        <dbReference type="ARBA" id="ARBA00022692"/>
    </source>
</evidence>
<evidence type="ECO:0000256" key="1">
    <source>
        <dbReference type="ARBA" id="ARBA00004167"/>
    </source>
</evidence>
<dbReference type="GO" id="GO:0055085">
    <property type="term" value="P:transmembrane transport"/>
    <property type="evidence" value="ECO:0007669"/>
    <property type="project" value="InterPro"/>
</dbReference>
<dbReference type="NCBIfam" id="TIGR01352">
    <property type="entry name" value="tonB_Cterm"/>
    <property type="match status" value="1"/>
</dbReference>
<reference evidence="6 7" key="1">
    <citation type="submission" date="2018-01" db="EMBL/GenBank/DDBJ databases">
        <title>Co-occurrence of chitin degradation, pigmentation and bioactivity in marine Pseudoalteromonas.</title>
        <authorList>
            <person name="Paulsen S."/>
            <person name="Gram L."/>
            <person name="Machado H."/>
        </authorList>
    </citation>
    <scope>NUCLEOTIDE SEQUENCE [LARGE SCALE GENOMIC DNA]</scope>
    <source>
        <strain evidence="6 7">S1946</strain>
    </source>
</reference>
<gene>
    <name evidence="6" type="ORF">C3B51_20300</name>
</gene>
<evidence type="ECO:0000256" key="4">
    <source>
        <dbReference type="ARBA" id="ARBA00023136"/>
    </source>
</evidence>
<dbReference type="InterPro" id="IPR006260">
    <property type="entry name" value="TonB/TolA_C"/>
</dbReference>
<feature type="non-terminal residue" evidence="6">
    <location>
        <position position="1"/>
    </location>
</feature>
<dbReference type="Gene3D" id="3.30.2420.10">
    <property type="entry name" value="TonB"/>
    <property type="match status" value="1"/>
</dbReference>
<evidence type="ECO:0000259" key="5">
    <source>
        <dbReference type="PROSITE" id="PS52015"/>
    </source>
</evidence>
<protein>
    <submittedName>
        <fullName evidence="6">Energy transducer TonB</fullName>
    </submittedName>
</protein>
<proteinExistence type="predicted"/>
<feature type="domain" description="TonB C-terminal" evidence="5">
    <location>
        <begin position="1"/>
        <end position="86"/>
    </location>
</feature>
<keyword evidence="2" id="KW-0812">Transmembrane</keyword>
<dbReference type="GO" id="GO:0016020">
    <property type="term" value="C:membrane"/>
    <property type="evidence" value="ECO:0007669"/>
    <property type="project" value="UniProtKB-SubCell"/>
</dbReference>
<dbReference type="SUPFAM" id="SSF74653">
    <property type="entry name" value="TolA/TonB C-terminal domain"/>
    <property type="match status" value="1"/>
</dbReference>
<evidence type="ECO:0000256" key="3">
    <source>
        <dbReference type="ARBA" id="ARBA00022989"/>
    </source>
</evidence>
<keyword evidence="3" id="KW-1133">Transmembrane helix</keyword>
<sequence length="86" mass="10291">DLINKAVVNPKWPIHSERFLGFGNVDFRVTVNSEGKVVEHQITHSQPRRIFDRESLRALKKWKFNSSKYEERCFDITFKFDSDKFE</sequence>
<evidence type="ECO:0000313" key="6">
    <source>
        <dbReference type="EMBL" id="RZM74000.1"/>
    </source>
</evidence>